<sequence length="228" mass="25290">MVVVKTSNLVKQYHINGMIIPALQGITLQFETGDFAAIAGPSGSGKSTFLHLVGCLDTPTEGIIEIEDKNIGNQSKKELAILRRQKTGFIFQAYNLIPVLTALENVMLPLTLLGIPQNEAKMRAEKALEDVGLINMGKRRPKEMSGGQQQRVAIARALVKHPAIILADEPTANLDSKTAREILELMLELNKKEKSTFIFSTHDKLVMEYARRIIVLRDGMIETEQVQL</sequence>
<dbReference type="PANTHER" id="PTHR24220:SF86">
    <property type="entry name" value="ABC TRANSPORTER ABCH.1"/>
    <property type="match status" value="1"/>
</dbReference>
<dbReference type="PROSITE" id="PS00211">
    <property type="entry name" value="ABC_TRANSPORTER_1"/>
    <property type="match status" value="1"/>
</dbReference>
<evidence type="ECO:0000256" key="3">
    <source>
        <dbReference type="ARBA" id="ARBA00022840"/>
    </source>
</evidence>
<evidence type="ECO:0000256" key="1">
    <source>
        <dbReference type="ARBA" id="ARBA00022448"/>
    </source>
</evidence>
<dbReference type="PANTHER" id="PTHR24220">
    <property type="entry name" value="IMPORT ATP-BINDING PROTEIN"/>
    <property type="match status" value="1"/>
</dbReference>
<comment type="similarity">
    <text evidence="4">Belongs to the ABC transporter superfamily. Macrolide exporter (TC 3.A.1.122) family.</text>
</comment>
<keyword evidence="6" id="KW-0378">Hydrolase</keyword>
<dbReference type="CDD" id="cd03255">
    <property type="entry name" value="ABC_MJ0796_LolCDE_FtsE"/>
    <property type="match status" value="1"/>
</dbReference>
<dbReference type="HOGENOM" id="CLU_000604_1_22_12"/>
<dbReference type="FunFam" id="3.40.50.300:FF:000032">
    <property type="entry name" value="Export ABC transporter ATP-binding protein"/>
    <property type="match status" value="1"/>
</dbReference>
<dbReference type="GO" id="GO:0022857">
    <property type="term" value="F:transmembrane transporter activity"/>
    <property type="evidence" value="ECO:0007669"/>
    <property type="project" value="TreeGrafter"/>
</dbReference>
<dbReference type="Gene3D" id="3.40.50.300">
    <property type="entry name" value="P-loop containing nucleotide triphosphate hydrolases"/>
    <property type="match status" value="1"/>
</dbReference>
<dbReference type="GO" id="GO:0098796">
    <property type="term" value="C:membrane protein complex"/>
    <property type="evidence" value="ECO:0007669"/>
    <property type="project" value="UniProtKB-ARBA"/>
</dbReference>
<dbReference type="AlphaFoldDB" id="F8F282"/>
<dbReference type="InterPro" id="IPR003593">
    <property type="entry name" value="AAA+_ATPase"/>
</dbReference>
<dbReference type="InterPro" id="IPR017871">
    <property type="entry name" value="ABC_transporter-like_CS"/>
</dbReference>
<name>F8F282_GRAC1</name>
<reference evidence="7" key="1">
    <citation type="journal article" date="2013" name="Stand. Genomic Sci.">
        <title>Genome sequence of the thermophilic fresh-water bacterium Spirochaeta caldaria type strain (H1(T)), reclassification of Spirochaeta caldaria, Spirochaeta stenostrepta, and Spirochaeta zuelzerae in the genus Treponema as Treponema caldaria comb. nov., Treponema stenostrepta comb. nov., and Treponema zuelzerae comb. nov., and emendation of the genus Treponema.</title>
        <authorList>
            <person name="Abt B."/>
            <person name="Goker M."/>
            <person name="Scheuner C."/>
            <person name="Han C."/>
            <person name="Lu M."/>
            <person name="Misra M."/>
            <person name="Lapidus A."/>
            <person name="Nolan M."/>
            <person name="Lucas S."/>
            <person name="Hammon N."/>
            <person name="Deshpande S."/>
            <person name="Cheng J.F."/>
            <person name="Tapia R."/>
            <person name="Goodwin L.A."/>
            <person name="Pitluck S."/>
            <person name="Liolios K."/>
            <person name="Pagani I."/>
            <person name="Ivanova N."/>
            <person name="Mavromatis K."/>
            <person name="Mikhailova N."/>
            <person name="Huntemann M."/>
            <person name="Pati A."/>
            <person name="Chen A."/>
            <person name="Palaniappan K."/>
            <person name="Land M."/>
            <person name="Hauser L."/>
            <person name="Jeffries C.D."/>
            <person name="Rohde M."/>
            <person name="Spring S."/>
            <person name="Gronow S."/>
            <person name="Detter J.C."/>
            <person name="Bristow J."/>
            <person name="Eisen J.A."/>
            <person name="Markowitz V."/>
            <person name="Hugenholtz P."/>
            <person name="Kyrpides N.C."/>
            <person name="Woyke T."/>
            <person name="Klenk H.P."/>
        </authorList>
    </citation>
    <scope>NUCLEOTIDE SEQUENCE</scope>
    <source>
        <strain evidence="7">ATCC 51460 / DSM 7334 / H1</strain>
    </source>
</reference>
<keyword evidence="3" id="KW-0067">ATP-binding</keyword>
<dbReference type="EMBL" id="CP002868">
    <property type="protein sequence ID" value="AEJ20354.1"/>
    <property type="molecule type" value="Genomic_DNA"/>
</dbReference>
<dbReference type="SUPFAM" id="SSF52540">
    <property type="entry name" value="P-loop containing nucleoside triphosphate hydrolases"/>
    <property type="match status" value="1"/>
</dbReference>
<keyword evidence="1" id="KW-0813">Transport</keyword>
<dbReference type="Proteomes" id="UP000000503">
    <property type="component" value="Chromosome"/>
</dbReference>
<dbReference type="GO" id="GO:0005886">
    <property type="term" value="C:plasma membrane"/>
    <property type="evidence" value="ECO:0007669"/>
    <property type="project" value="TreeGrafter"/>
</dbReference>
<dbReference type="InterPro" id="IPR027417">
    <property type="entry name" value="P-loop_NTPase"/>
</dbReference>
<proteinExistence type="inferred from homology"/>
<dbReference type="PROSITE" id="PS50893">
    <property type="entry name" value="ABC_TRANSPORTER_2"/>
    <property type="match status" value="1"/>
</dbReference>
<dbReference type="STRING" id="744872.Spica_2239"/>
<keyword evidence="2" id="KW-0547">Nucleotide-binding</keyword>
<evidence type="ECO:0000313" key="6">
    <source>
        <dbReference type="EMBL" id="AEJ20354.1"/>
    </source>
</evidence>
<feature type="domain" description="ABC transporter" evidence="5">
    <location>
        <begin position="4"/>
        <end position="228"/>
    </location>
</feature>
<gene>
    <name evidence="6" type="ordered locus">Spica_2239</name>
</gene>
<protein>
    <submittedName>
        <fullName evidence="6">Phosphonate-transporting ATPase</fullName>
        <ecNumber evidence="6">3.6.3.28</ecNumber>
    </submittedName>
</protein>
<evidence type="ECO:0000259" key="5">
    <source>
        <dbReference type="PROSITE" id="PS50893"/>
    </source>
</evidence>
<dbReference type="RefSeq" id="WP_013969635.1">
    <property type="nucleotide sequence ID" value="NC_015732.1"/>
</dbReference>
<evidence type="ECO:0000313" key="7">
    <source>
        <dbReference type="Proteomes" id="UP000000503"/>
    </source>
</evidence>
<dbReference type="KEGG" id="scd:Spica_2239"/>
<dbReference type="GO" id="GO:0005524">
    <property type="term" value="F:ATP binding"/>
    <property type="evidence" value="ECO:0007669"/>
    <property type="project" value="UniProtKB-KW"/>
</dbReference>
<dbReference type="EC" id="3.6.3.28" evidence="6"/>
<dbReference type="OrthoDB" id="9805538at2"/>
<keyword evidence="7" id="KW-1185">Reference proteome</keyword>
<dbReference type="SMART" id="SM00382">
    <property type="entry name" value="AAA"/>
    <property type="match status" value="1"/>
</dbReference>
<dbReference type="eggNOG" id="COG1136">
    <property type="taxonomic scope" value="Bacteria"/>
</dbReference>
<dbReference type="InterPro" id="IPR015854">
    <property type="entry name" value="ABC_transpr_LolD-like"/>
</dbReference>
<dbReference type="GO" id="GO:0016887">
    <property type="term" value="F:ATP hydrolysis activity"/>
    <property type="evidence" value="ECO:0007669"/>
    <property type="project" value="InterPro"/>
</dbReference>
<evidence type="ECO:0000256" key="4">
    <source>
        <dbReference type="ARBA" id="ARBA00038388"/>
    </source>
</evidence>
<accession>F8F282</accession>
<evidence type="ECO:0000256" key="2">
    <source>
        <dbReference type="ARBA" id="ARBA00022741"/>
    </source>
</evidence>
<organism evidence="6 7">
    <name type="scientific">Gracilinema caldarium (strain ATCC 51460 / DSM 7334 / H1)</name>
    <name type="common">Treponema caldarium</name>
    <dbReference type="NCBI Taxonomy" id="744872"/>
    <lineage>
        <taxon>Bacteria</taxon>
        <taxon>Pseudomonadati</taxon>
        <taxon>Spirochaetota</taxon>
        <taxon>Spirochaetia</taxon>
        <taxon>Spirochaetales</taxon>
        <taxon>Breznakiellaceae</taxon>
        <taxon>Gracilinema</taxon>
    </lineage>
</organism>
<dbReference type="InterPro" id="IPR017911">
    <property type="entry name" value="MacB-like_ATP-bd"/>
</dbReference>
<dbReference type="Pfam" id="PF00005">
    <property type="entry name" value="ABC_tran"/>
    <property type="match status" value="1"/>
</dbReference>
<dbReference type="InterPro" id="IPR003439">
    <property type="entry name" value="ABC_transporter-like_ATP-bd"/>
</dbReference>